<dbReference type="SMART" id="SM00220">
    <property type="entry name" value="S_TKc"/>
    <property type="match status" value="1"/>
</dbReference>
<feature type="region of interest" description="Disordered" evidence="1">
    <location>
        <begin position="187"/>
        <end position="227"/>
    </location>
</feature>
<feature type="domain" description="Protein kinase" evidence="2">
    <location>
        <begin position="231"/>
        <end position="490"/>
    </location>
</feature>
<accession>A0ABN2W4I9</accession>
<dbReference type="PROSITE" id="PS50011">
    <property type="entry name" value="PROTEIN_KINASE_DOM"/>
    <property type="match status" value="1"/>
</dbReference>
<proteinExistence type="predicted"/>
<dbReference type="Pfam" id="PF25816">
    <property type="entry name" value="RamC_N"/>
    <property type="match status" value="1"/>
</dbReference>
<dbReference type="SUPFAM" id="SSF158745">
    <property type="entry name" value="LanC-like"/>
    <property type="match status" value="1"/>
</dbReference>
<feature type="region of interest" description="Disordered" evidence="1">
    <location>
        <begin position="1"/>
        <end position="23"/>
    </location>
</feature>
<evidence type="ECO:0000313" key="4">
    <source>
        <dbReference type="Proteomes" id="UP001500016"/>
    </source>
</evidence>
<dbReference type="PRINTS" id="PR01950">
    <property type="entry name" value="LANCSUPER"/>
</dbReference>
<dbReference type="InterPro" id="IPR000719">
    <property type="entry name" value="Prot_kinase_dom"/>
</dbReference>
<protein>
    <recommendedName>
        <fullName evidence="2">Protein kinase domain-containing protein</fullName>
    </recommendedName>
</protein>
<dbReference type="SMART" id="SM01260">
    <property type="entry name" value="LANC_like"/>
    <property type="match status" value="1"/>
</dbReference>
<dbReference type="InterPro" id="IPR012341">
    <property type="entry name" value="6hp_glycosidase-like_sf"/>
</dbReference>
<comment type="caution">
    <text evidence="3">The sequence shown here is derived from an EMBL/GenBank/DDBJ whole genome shotgun (WGS) entry which is preliminary data.</text>
</comment>
<dbReference type="Gene3D" id="1.50.10.10">
    <property type="match status" value="1"/>
</dbReference>
<dbReference type="InterPro" id="IPR057929">
    <property type="entry name" value="RamC_N"/>
</dbReference>
<evidence type="ECO:0000259" key="2">
    <source>
        <dbReference type="PROSITE" id="PS50011"/>
    </source>
</evidence>
<dbReference type="Gene3D" id="1.10.510.10">
    <property type="entry name" value="Transferase(Phosphotransferase) domain 1"/>
    <property type="match status" value="1"/>
</dbReference>
<sequence>MATADIEESVRRAVESASPSETAPRIRLRTGRTWLFVNPPTAGPLPEHGWKLHISSRAATFPELAERLLPALLAEGCPFKLARSQGVLATLNGGVQSPAAVGKAFTVYPAPGRVREFGLALAALTRGHEGPRVLSDRRVAPGAPVYYRYGPFRPQWYFDERNVLGIRIAGPGGELFDGPAGLEYRAPDWAADPFAGPRTEPGSPEPGPERAPGTDDDEAHPSDGTLLGGRFRVVHGILRKPQGDVYRATDLRTGRTAVVKQARAHVGEDAQGIDARMRVRNERRVLAALEGVEGVPVLLDHFSHGSDEYLATTDAGPDHLRAHLAAHGTYLSSGAAPSGEFVRFAAGLAGIVRETHRRGVVQRDLSAKNVVLDDCRVRVIDFGISALDGVHLPGYTPGFAPLRQADGEPPRPEDDLFALGMVLGLAAHGMTPVGGITAPGLARHRAVDTLHALYGTGPGKTFVDVVDALLSEETDAATAALDALADATWTEGTDGVAAAPPAPSPRPLPSSPPYDARPPSAHELLEHTLGTLLDGLDAALLDPDEEDAAARVDASLYSGSTGVALELLHHLDRDGVPELVGRLAAHAVGAARRVPQPRGLYVGTGGIDLLLARMTAAGLDAPSPVPPSPVIAGRDPGDDIFAGHAGIGYGRLLRHELDGDPAHLAAAREEAAAILARDSLVTLVGTDDSAMPETAAMDTTFGYAHGLAGVVDFLVLLAARTGDEELRAAARTRAAELCERSVPLAERSALPTAVPLSATWCKGLAGAARALWRAGDVLDEPEFTAAAHRIARVCAGWIPWLENVTQCCGLCGLGEIMLDLAAWSGEEAYAEAARDAGRHLIRRSHGPDADPAFFDPDRSETPMSWGQGYTGVVAFLRRLTSTLG</sequence>
<keyword evidence="4" id="KW-1185">Reference proteome</keyword>
<reference evidence="3 4" key="1">
    <citation type="journal article" date="2019" name="Int. J. Syst. Evol. Microbiol.">
        <title>The Global Catalogue of Microorganisms (GCM) 10K type strain sequencing project: providing services to taxonomists for standard genome sequencing and annotation.</title>
        <authorList>
            <consortium name="The Broad Institute Genomics Platform"/>
            <consortium name="The Broad Institute Genome Sequencing Center for Infectious Disease"/>
            <person name="Wu L."/>
            <person name="Ma J."/>
        </authorList>
    </citation>
    <scope>NUCLEOTIDE SEQUENCE [LARGE SCALE GENOMIC DNA]</scope>
    <source>
        <strain evidence="3 4">JCM 15478</strain>
    </source>
</reference>
<organism evidence="3 4">
    <name type="scientific">Streptomyces albiaxialis</name>
    <dbReference type="NCBI Taxonomy" id="329523"/>
    <lineage>
        <taxon>Bacteria</taxon>
        <taxon>Bacillati</taxon>
        <taxon>Actinomycetota</taxon>
        <taxon>Actinomycetes</taxon>
        <taxon>Kitasatosporales</taxon>
        <taxon>Streptomycetaceae</taxon>
        <taxon>Streptomyces</taxon>
    </lineage>
</organism>
<evidence type="ECO:0000313" key="3">
    <source>
        <dbReference type="EMBL" id="GAA2083273.1"/>
    </source>
</evidence>
<dbReference type="EMBL" id="BAAAPE010000011">
    <property type="protein sequence ID" value="GAA2083273.1"/>
    <property type="molecule type" value="Genomic_DNA"/>
</dbReference>
<dbReference type="RefSeq" id="WP_344530681.1">
    <property type="nucleotide sequence ID" value="NZ_BAAAPE010000011.1"/>
</dbReference>
<gene>
    <name evidence="3" type="ORF">GCM10009801_43620</name>
</gene>
<dbReference type="Pfam" id="PF00069">
    <property type="entry name" value="Pkinase"/>
    <property type="match status" value="1"/>
</dbReference>
<dbReference type="SUPFAM" id="SSF56112">
    <property type="entry name" value="Protein kinase-like (PK-like)"/>
    <property type="match status" value="1"/>
</dbReference>
<dbReference type="Gene3D" id="3.30.200.20">
    <property type="entry name" value="Phosphorylase Kinase, domain 1"/>
    <property type="match status" value="1"/>
</dbReference>
<dbReference type="InterPro" id="IPR011009">
    <property type="entry name" value="Kinase-like_dom_sf"/>
</dbReference>
<evidence type="ECO:0000256" key="1">
    <source>
        <dbReference type="SAM" id="MobiDB-lite"/>
    </source>
</evidence>
<dbReference type="Pfam" id="PF05147">
    <property type="entry name" value="LANC_like"/>
    <property type="match status" value="1"/>
</dbReference>
<feature type="region of interest" description="Disordered" evidence="1">
    <location>
        <begin position="493"/>
        <end position="520"/>
    </location>
</feature>
<name>A0ABN2W4I9_9ACTN</name>
<feature type="compositionally biased region" description="Pro residues" evidence="1">
    <location>
        <begin position="500"/>
        <end position="516"/>
    </location>
</feature>
<dbReference type="Proteomes" id="UP001500016">
    <property type="component" value="Unassembled WGS sequence"/>
</dbReference>
<dbReference type="InterPro" id="IPR007822">
    <property type="entry name" value="LANC-like"/>
</dbReference>